<comment type="caution">
    <text evidence="4">The sequence shown here is derived from an EMBL/GenBank/DDBJ whole genome shotgun (WGS) entry which is preliminary data.</text>
</comment>
<dbReference type="SMART" id="SM00219">
    <property type="entry name" value="TyrKc"/>
    <property type="match status" value="1"/>
</dbReference>
<reference evidence="4 5" key="1">
    <citation type="journal article" date="2024" name="G3 (Bethesda)">
        <title>Genome assembly of Hibiscus sabdariffa L. provides insights into metabolisms of medicinal natural products.</title>
        <authorList>
            <person name="Kim T."/>
        </authorList>
    </citation>
    <scope>NUCLEOTIDE SEQUENCE [LARGE SCALE GENOMIC DNA]</scope>
    <source>
        <strain evidence="4">TK-2024</strain>
        <tissue evidence="4">Old leaves</tissue>
    </source>
</reference>
<keyword evidence="2" id="KW-0812">Transmembrane</keyword>
<keyword evidence="1" id="KW-0325">Glycoprotein</keyword>
<keyword evidence="5" id="KW-1185">Reference proteome</keyword>
<evidence type="ECO:0000256" key="1">
    <source>
        <dbReference type="ARBA" id="ARBA00023180"/>
    </source>
</evidence>
<evidence type="ECO:0000256" key="2">
    <source>
        <dbReference type="SAM" id="Phobius"/>
    </source>
</evidence>
<dbReference type="PROSITE" id="PS50011">
    <property type="entry name" value="PROTEIN_KINASE_DOM"/>
    <property type="match status" value="1"/>
</dbReference>
<feature type="transmembrane region" description="Helical" evidence="2">
    <location>
        <begin position="63"/>
        <end position="85"/>
    </location>
</feature>
<proteinExistence type="predicted"/>
<evidence type="ECO:0000313" key="5">
    <source>
        <dbReference type="Proteomes" id="UP001396334"/>
    </source>
</evidence>
<dbReference type="InterPro" id="IPR000719">
    <property type="entry name" value="Prot_kinase_dom"/>
</dbReference>
<dbReference type="Pfam" id="PF00069">
    <property type="entry name" value="Pkinase"/>
    <property type="match status" value="1"/>
</dbReference>
<dbReference type="PANTHER" id="PTHR27006">
    <property type="entry name" value="PROMASTIGOTE SURFACE ANTIGEN PROTEIN PSA"/>
    <property type="match status" value="1"/>
</dbReference>
<evidence type="ECO:0000313" key="4">
    <source>
        <dbReference type="EMBL" id="KAK8978418.1"/>
    </source>
</evidence>
<dbReference type="InterPro" id="IPR011009">
    <property type="entry name" value="Kinase-like_dom_sf"/>
</dbReference>
<accession>A0ABR2NQH0</accession>
<dbReference type="Gene3D" id="1.10.510.10">
    <property type="entry name" value="Transferase(Phosphotransferase) domain 1"/>
    <property type="match status" value="2"/>
</dbReference>
<dbReference type="InterPro" id="IPR020635">
    <property type="entry name" value="Tyr_kinase_cat_dom"/>
</dbReference>
<dbReference type="Pfam" id="PF14380">
    <property type="entry name" value="WAK_assoc"/>
    <property type="match status" value="2"/>
</dbReference>
<keyword evidence="2" id="KW-1133">Transmembrane helix</keyword>
<dbReference type="InterPro" id="IPR032872">
    <property type="entry name" value="WAK_assoc_C"/>
</dbReference>
<feature type="domain" description="Protein kinase" evidence="3">
    <location>
        <begin position="87"/>
        <end position="391"/>
    </location>
</feature>
<name>A0ABR2NQH0_9ROSI</name>
<dbReference type="EMBL" id="JBBPBN010000112">
    <property type="protein sequence ID" value="KAK8978418.1"/>
    <property type="molecule type" value="Genomic_DNA"/>
</dbReference>
<protein>
    <recommendedName>
        <fullName evidence="3">Protein kinase domain-containing protein</fullName>
    </recommendedName>
</protein>
<dbReference type="PANTHER" id="PTHR27006:SF606">
    <property type="entry name" value="INTERLEUKIN-1 RECEPTOR-ASSOCIATED KINASE 4"/>
    <property type="match status" value="1"/>
</dbReference>
<sequence>MEEGFQVKWKENTEACRKCNASGGACGFDSFGRPLCYCPQYQSHDECGHRDHVRSKGKLKEKAVIMSISVIVTGGIALLAFWFYVRKINVREAGNVTFPVVETNLLHSHNDSFSLASILSTIMEEGFQVKWKENTEACRKCNASGGACGFDSFGRPLCYCPQYQSHDECGHRDHVRSKGKLKENAVIISISVIVTGGIALLAFWFYVRKINVREAGNNVLPWSSRMKIIDGIVKGILYLHHESRLKIVHRNLKPANILLDENMNPKITNFGLSRLLGEDESRAIATRMAGTWYAWRLLKQNKTFEFIDTALGNSYDSAQVIRCYKIALLCVQDNPRDRPYMSEVVFLLHNGSELPEPNMPRYLGRTTSRISTSRNGPISICEPTSMTIYGR</sequence>
<dbReference type="SUPFAM" id="SSF56112">
    <property type="entry name" value="Protein kinase-like (PK-like)"/>
    <property type="match status" value="1"/>
</dbReference>
<organism evidence="4 5">
    <name type="scientific">Hibiscus sabdariffa</name>
    <name type="common">roselle</name>
    <dbReference type="NCBI Taxonomy" id="183260"/>
    <lineage>
        <taxon>Eukaryota</taxon>
        <taxon>Viridiplantae</taxon>
        <taxon>Streptophyta</taxon>
        <taxon>Embryophyta</taxon>
        <taxon>Tracheophyta</taxon>
        <taxon>Spermatophyta</taxon>
        <taxon>Magnoliopsida</taxon>
        <taxon>eudicotyledons</taxon>
        <taxon>Gunneridae</taxon>
        <taxon>Pentapetalae</taxon>
        <taxon>rosids</taxon>
        <taxon>malvids</taxon>
        <taxon>Malvales</taxon>
        <taxon>Malvaceae</taxon>
        <taxon>Malvoideae</taxon>
        <taxon>Hibiscus</taxon>
    </lineage>
</organism>
<evidence type="ECO:0000259" key="3">
    <source>
        <dbReference type="PROSITE" id="PS50011"/>
    </source>
</evidence>
<dbReference type="Proteomes" id="UP001396334">
    <property type="component" value="Unassembled WGS sequence"/>
</dbReference>
<keyword evidence="2" id="KW-0472">Membrane</keyword>
<feature type="transmembrane region" description="Helical" evidence="2">
    <location>
        <begin position="185"/>
        <end position="207"/>
    </location>
</feature>
<gene>
    <name evidence="4" type="ORF">V6N11_008729</name>
</gene>